<dbReference type="EMBL" id="GEEE01010891">
    <property type="protein sequence ID" value="JAP52334.1"/>
    <property type="molecule type" value="Transcribed_RNA"/>
</dbReference>
<dbReference type="PANTHER" id="PTHR15069:SF1">
    <property type="entry name" value="PROTEASOME ASSEMBLY CHAPERONE 1"/>
    <property type="match status" value="1"/>
</dbReference>
<reference evidence="4" key="1">
    <citation type="submission" date="2016-01" db="EMBL/GenBank/DDBJ databases">
        <title>Reference transcriptome for the parasite Schistocephalus solidus: insights into the molecular evolution of parasitism.</title>
        <authorList>
            <person name="Hebert F.O."/>
            <person name="Grambauer S."/>
            <person name="Barber I."/>
            <person name="Landry C.R."/>
            <person name="Aubin-Horth N."/>
        </authorList>
    </citation>
    <scope>NUCLEOTIDE SEQUENCE</scope>
</reference>
<protein>
    <recommendedName>
        <fullName evidence="2">Proteasome assembly chaperone 1</fullName>
    </recommendedName>
</protein>
<dbReference type="EMBL" id="GEEE01005834">
    <property type="protein sequence ID" value="JAP57391.1"/>
    <property type="molecule type" value="Transcribed_RNA"/>
</dbReference>
<evidence type="ECO:0000256" key="2">
    <source>
        <dbReference type="ARBA" id="ARBA00019180"/>
    </source>
</evidence>
<evidence type="ECO:0000256" key="3">
    <source>
        <dbReference type="ARBA" id="ARBA00023186"/>
    </source>
</evidence>
<dbReference type="Pfam" id="PF16094">
    <property type="entry name" value="PAC1"/>
    <property type="match status" value="1"/>
</dbReference>
<keyword evidence="3" id="KW-0143">Chaperone</keyword>
<proteinExistence type="inferred from homology"/>
<dbReference type="EMBL" id="GEEE01016040">
    <property type="protein sequence ID" value="JAP47185.1"/>
    <property type="molecule type" value="Transcribed_RNA"/>
</dbReference>
<sequence>MAVLFPKKVPAFSRALGEVDDAFDDEPSFLNDIRLNISVEELQKNPGVIDNVIIVIGGVCCEFLTCHYQFTNMSKVKTINFTPSEMPVIECTAFLYESSTIVWLCHIKEDSDVFGLANLVENLLSSFSVNEQSAFYVFTSEYSRRFQFQSFSPKLPFVRRLHTSRFECRQVDQNIPMLEQPNVISGFAGEIMSRLTCRRYAACLYILFYDETFPLSNSATFSAIGPCFTSLPGFKNLLQPPDSSRVLESGRANISRGQLYI</sequence>
<dbReference type="GO" id="GO:0005783">
    <property type="term" value="C:endoplasmic reticulum"/>
    <property type="evidence" value="ECO:0007669"/>
    <property type="project" value="InterPro"/>
</dbReference>
<dbReference type="InterPro" id="IPR016565">
    <property type="entry name" value="Proteasome_assmbl_chp_1"/>
</dbReference>
<name>A0A0X3PKT0_SCHSO</name>
<dbReference type="AlphaFoldDB" id="A0A0X3PKT0"/>
<dbReference type="PANTHER" id="PTHR15069">
    <property type="entry name" value="PROTEASOME ASSEMBLY CHAPERONE 1"/>
    <property type="match status" value="1"/>
</dbReference>
<organism evidence="4">
    <name type="scientific">Schistocephalus solidus</name>
    <name type="common">Tapeworm</name>
    <dbReference type="NCBI Taxonomy" id="70667"/>
    <lineage>
        <taxon>Eukaryota</taxon>
        <taxon>Metazoa</taxon>
        <taxon>Spiralia</taxon>
        <taxon>Lophotrochozoa</taxon>
        <taxon>Platyhelminthes</taxon>
        <taxon>Cestoda</taxon>
        <taxon>Eucestoda</taxon>
        <taxon>Diphyllobothriidea</taxon>
        <taxon>Diphyllobothriidae</taxon>
        <taxon>Schistocephalus</taxon>
    </lineage>
</organism>
<evidence type="ECO:0000313" key="4">
    <source>
        <dbReference type="EMBL" id="JAP52334.1"/>
    </source>
</evidence>
<dbReference type="GO" id="GO:0070628">
    <property type="term" value="F:proteasome binding"/>
    <property type="evidence" value="ECO:0007669"/>
    <property type="project" value="TreeGrafter"/>
</dbReference>
<comment type="similarity">
    <text evidence="1">Belongs to the PSMG1 family.</text>
</comment>
<gene>
    <name evidence="4" type="ORF">TR146086</name>
</gene>
<evidence type="ECO:0000256" key="1">
    <source>
        <dbReference type="ARBA" id="ARBA00005261"/>
    </source>
</evidence>
<dbReference type="GO" id="GO:0080129">
    <property type="term" value="P:proteasome core complex assembly"/>
    <property type="evidence" value="ECO:0007669"/>
    <property type="project" value="TreeGrafter"/>
</dbReference>
<accession>A0A0X3PKT0</accession>